<feature type="compositionally biased region" description="Basic and acidic residues" evidence="1">
    <location>
        <begin position="49"/>
        <end position="62"/>
    </location>
</feature>
<dbReference type="EMBL" id="KV878215">
    <property type="protein sequence ID" value="OJJ32296.1"/>
    <property type="molecule type" value="Genomic_DNA"/>
</dbReference>
<feature type="region of interest" description="Disordered" evidence="1">
    <location>
        <begin position="195"/>
        <end position="240"/>
    </location>
</feature>
<gene>
    <name evidence="2" type="ORF">ASPWEDRAFT_44384</name>
</gene>
<dbReference type="STRING" id="1073089.A0A1L9RBI9"/>
<evidence type="ECO:0000256" key="1">
    <source>
        <dbReference type="SAM" id="MobiDB-lite"/>
    </source>
</evidence>
<feature type="compositionally biased region" description="Polar residues" evidence="1">
    <location>
        <begin position="206"/>
        <end position="219"/>
    </location>
</feature>
<dbReference type="AlphaFoldDB" id="A0A1L9RBI9"/>
<keyword evidence="3" id="KW-1185">Reference proteome</keyword>
<dbReference type="VEuPathDB" id="FungiDB:ASPWEDRAFT_44384"/>
<reference evidence="3" key="1">
    <citation type="journal article" date="2017" name="Genome Biol.">
        <title>Comparative genomics reveals high biological diversity and specific adaptations in the industrially and medically important fungal genus Aspergillus.</title>
        <authorList>
            <person name="de Vries R.P."/>
            <person name="Riley R."/>
            <person name="Wiebenga A."/>
            <person name="Aguilar-Osorio G."/>
            <person name="Amillis S."/>
            <person name="Uchima C.A."/>
            <person name="Anderluh G."/>
            <person name="Asadollahi M."/>
            <person name="Askin M."/>
            <person name="Barry K."/>
            <person name="Battaglia E."/>
            <person name="Bayram O."/>
            <person name="Benocci T."/>
            <person name="Braus-Stromeyer S.A."/>
            <person name="Caldana C."/>
            <person name="Canovas D."/>
            <person name="Cerqueira G.C."/>
            <person name="Chen F."/>
            <person name="Chen W."/>
            <person name="Choi C."/>
            <person name="Clum A."/>
            <person name="Dos Santos R.A."/>
            <person name="Damasio A.R."/>
            <person name="Diallinas G."/>
            <person name="Emri T."/>
            <person name="Fekete E."/>
            <person name="Flipphi M."/>
            <person name="Freyberg S."/>
            <person name="Gallo A."/>
            <person name="Gournas C."/>
            <person name="Habgood R."/>
            <person name="Hainaut M."/>
            <person name="Harispe M.L."/>
            <person name="Henrissat B."/>
            <person name="Hilden K.S."/>
            <person name="Hope R."/>
            <person name="Hossain A."/>
            <person name="Karabika E."/>
            <person name="Karaffa L."/>
            <person name="Karanyi Z."/>
            <person name="Krasevec N."/>
            <person name="Kuo A."/>
            <person name="Kusch H."/>
            <person name="LaButti K."/>
            <person name="Lagendijk E.L."/>
            <person name="Lapidus A."/>
            <person name="Levasseur A."/>
            <person name="Lindquist E."/>
            <person name="Lipzen A."/>
            <person name="Logrieco A.F."/>
            <person name="MacCabe A."/>
            <person name="Maekelae M.R."/>
            <person name="Malavazi I."/>
            <person name="Melin P."/>
            <person name="Meyer V."/>
            <person name="Mielnichuk N."/>
            <person name="Miskei M."/>
            <person name="Molnar A.P."/>
            <person name="Mule G."/>
            <person name="Ngan C.Y."/>
            <person name="Orejas M."/>
            <person name="Orosz E."/>
            <person name="Ouedraogo J.P."/>
            <person name="Overkamp K.M."/>
            <person name="Park H.-S."/>
            <person name="Perrone G."/>
            <person name="Piumi F."/>
            <person name="Punt P.J."/>
            <person name="Ram A.F."/>
            <person name="Ramon A."/>
            <person name="Rauscher S."/>
            <person name="Record E."/>
            <person name="Riano-Pachon D.M."/>
            <person name="Robert V."/>
            <person name="Roehrig J."/>
            <person name="Ruller R."/>
            <person name="Salamov A."/>
            <person name="Salih N.S."/>
            <person name="Samson R.A."/>
            <person name="Sandor E."/>
            <person name="Sanguinetti M."/>
            <person name="Schuetze T."/>
            <person name="Sepcic K."/>
            <person name="Shelest E."/>
            <person name="Sherlock G."/>
            <person name="Sophianopoulou V."/>
            <person name="Squina F.M."/>
            <person name="Sun H."/>
            <person name="Susca A."/>
            <person name="Todd R.B."/>
            <person name="Tsang A."/>
            <person name="Unkles S.E."/>
            <person name="van de Wiele N."/>
            <person name="van Rossen-Uffink D."/>
            <person name="Oliveira J.V."/>
            <person name="Vesth T.C."/>
            <person name="Visser J."/>
            <person name="Yu J.-H."/>
            <person name="Zhou M."/>
            <person name="Andersen M.R."/>
            <person name="Archer D.B."/>
            <person name="Baker S.E."/>
            <person name="Benoit I."/>
            <person name="Brakhage A.A."/>
            <person name="Braus G.H."/>
            <person name="Fischer R."/>
            <person name="Frisvad J.C."/>
            <person name="Goldman G.H."/>
            <person name="Houbraken J."/>
            <person name="Oakley B."/>
            <person name="Pocsi I."/>
            <person name="Scazzocchio C."/>
            <person name="Seiboth B."/>
            <person name="vanKuyk P.A."/>
            <person name="Wortman J."/>
            <person name="Dyer P.S."/>
            <person name="Grigoriev I.V."/>
        </authorList>
    </citation>
    <scope>NUCLEOTIDE SEQUENCE [LARGE SCALE GENOMIC DNA]</scope>
    <source>
        <strain evidence="3">DTO 134E9</strain>
    </source>
</reference>
<dbReference type="OrthoDB" id="5138418at2759"/>
<organism evidence="2 3">
    <name type="scientific">Aspergillus wentii DTO 134E9</name>
    <dbReference type="NCBI Taxonomy" id="1073089"/>
    <lineage>
        <taxon>Eukaryota</taxon>
        <taxon>Fungi</taxon>
        <taxon>Dikarya</taxon>
        <taxon>Ascomycota</taxon>
        <taxon>Pezizomycotina</taxon>
        <taxon>Eurotiomycetes</taxon>
        <taxon>Eurotiomycetidae</taxon>
        <taxon>Eurotiales</taxon>
        <taxon>Aspergillaceae</taxon>
        <taxon>Aspergillus</taxon>
        <taxon>Aspergillus subgen. Cremei</taxon>
    </lineage>
</organism>
<dbReference type="RefSeq" id="XP_040685973.1">
    <property type="nucleotide sequence ID" value="XM_040836254.1"/>
</dbReference>
<feature type="region of interest" description="Disordered" evidence="1">
    <location>
        <begin position="117"/>
        <end position="161"/>
    </location>
</feature>
<accession>A0A1L9RBI9</accession>
<dbReference type="GeneID" id="63752102"/>
<feature type="compositionally biased region" description="Basic and acidic residues" evidence="1">
    <location>
        <begin position="331"/>
        <end position="341"/>
    </location>
</feature>
<proteinExistence type="predicted"/>
<feature type="region of interest" description="Disordered" evidence="1">
    <location>
        <begin position="47"/>
        <end position="67"/>
    </location>
</feature>
<feature type="compositionally biased region" description="Polar residues" evidence="1">
    <location>
        <begin position="295"/>
        <end position="311"/>
    </location>
</feature>
<evidence type="ECO:0000313" key="3">
    <source>
        <dbReference type="Proteomes" id="UP000184383"/>
    </source>
</evidence>
<dbReference type="Proteomes" id="UP000184383">
    <property type="component" value="Unassembled WGS sequence"/>
</dbReference>
<protein>
    <submittedName>
        <fullName evidence="2">Uncharacterized protein</fullName>
    </submittedName>
</protein>
<feature type="compositionally biased region" description="Polar residues" evidence="1">
    <location>
        <begin position="255"/>
        <end position="269"/>
    </location>
</feature>
<feature type="region of interest" description="Disordered" evidence="1">
    <location>
        <begin position="255"/>
        <end position="342"/>
    </location>
</feature>
<name>A0A1L9RBI9_ASPWE</name>
<evidence type="ECO:0000313" key="2">
    <source>
        <dbReference type="EMBL" id="OJJ32296.1"/>
    </source>
</evidence>
<feature type="compositionally biased region" description="Basic and acidic residues" evidence="1">
    <location>
        <begin position="123"/>
        <end position="132"/>
    </location>
</feature>
<sequence>MPGSLFLDSPVPPKLDLAGARSQLFQVPQTPSASTSLYRSISFPRKRTRYESEKRRMSESHADLTSPAPLVSTDYRLAGGGLDFQQHAWREPHEVSAELDYRPSRYREAPLISQVDGSVESLPSREIDENQSRKRTRRDSFATTALPDEKEQPQPGGSGWGRTVINAVGKVLDFCWSGAFGGFYAGGGRGYKMTAGPSPQIDKHSWQQASEKGENTSADRGQRQDMTPIPGQFPYDDDDKNDIQQNWVVVSNNTQDFLGNDASPSMTTKRVNRRNIGPSHTRRRSAVMPRLGKRTGQSSSRPSTPKAQSPPTKARESPASAETQRHVAQMRRMEREEDASLRRLNRQLQAMIKEGKQALGTRIEVDEYDMED</sequence>